<keyword evidence="2" id="KW-1185">Reference proteome</keyword>
<name>A0ACB8SLS4_9AGAM</name>
<accession>A0ACB8SLS4</accession>
<sequence>MNSTLADATDATSDLPISATTLVDAGASSPSNGSAEFASENLSSCNGQSSAASKLATPPILLVDVPTDASAWANETQDLLHTIGTSASGFAYLGDGAHSLDMAASASAKRAQEALDVLGMIGGAGAGASPSVYDRSHVGTASGRAIVAGVRSGPISPPRPVAPNTLRSVRSPLTPRCSVERIVRGYPALDTSLEMLLIGRSVWWSSPIWTLFVGNEEDNPDGM</sequence>
<protein>
    <submittedName>
        <fullName evidence="1">Uncharacterized protein</fullName>
    </submittedName>
</protein>
<evidence type="ECO:0000313" key="1">
    <source>
        <dbReference type="EMBL" id="KAI0057484.1"/>
    </source>
</evidence>
<dbReference type="EMBL" id="MU277246">
    <property type="protein sequence ID" value="KAI0057484.1"/>
    <property type="molecule type" value="Genomic_DNA"/>
</dbReference>
<organism evidence="1 2">
    <name type="scientific">Artomyces pyxidatus</name>
    <dbReference type="NCBI Taxonomy" id="48021"/>
    <lineage>
        <taxon>Eukaryota</taxon>
        <taxon>Fungi</taxon>
        <taxon>Dikarya</taxon>
        <taxon>Basidiomycota</taxon>
        <taxon>Agaricomycotina</taxon>
        <taxon>Agaricomycetes</taxon>
        <taxon>Russulales</taxon>
        <taxon>Auriscalpiaceae</taxon>
        <taxon>Artomyces</taxon>
    </lineage>
</organism>
<reference evidence="1" key="2">
    <citation type="journal article" date="2022" name="New Phytol.">
        <title>Evolutionary transition to the ectomycorrhizal habit in the genomes of a hyperdiverse lineage of mushroom-forming fungi.</title>
        <authorList>
            <person name="Looney B."/>
            <person name="Miyauchi S."/>
            <person name="Morin E."/>
            <person name="Drula E."/>
            <person name="Courty P.E."/>
            <person name="Kohler A."/>
            <person name="Kuo A."/>
            <person name="LaButti K."/>
            <person name="Pangilinan J."/>
            <person name="Lipzen A."/>
            <person name="Riley R."/>
            <person name="Andreopoulos W."/>
            <person name="He G."/>
            <person name="Johnson J."/>
            <person name="Nolan M."/>
            <person name="Tritt A."/>
            <person name="Barry K.W."/>
            <person name="Grigoriev I.V."/>
            <person name="Nagy L.G."/>
            <person name="Hibbett D."/>
            <person name="Henrissat B."/>
            <person name="Matheny P.B."/>
            <person name="Labbe J."/>
            <person name="Martin F.M."/>
        </authorList>
    </citation>
    <scope>NUCLEOTIDE SEQUENCE</scope>
    <source>
        <strain evidence="1">HHB10654</strain>
    </source>
</reference>
<dbReference type="Proteomes" id="UP000814140">
    <property type="component" value="Unassembled WGS sequence"/>
</dbReference>
<evidence type="ECO:0000313" key="2">
    <source>
        <dbReference type="Proteomes" id="UP000814140"/>
    </source>
</evidence>
<proteinExistence type="predicted"/>
<comment type="caution">
    <text evidence="1">The sequence shown here is derived from an EMBL/GenBank/DDBJ whole genome shotgun (WGS) entry which is preliminary data.</text>
</comment>
<gene>
    <name evidence="1" type="ORF">BV25DRAFT_1920080</name>
</gene>
<reference evidence="1" key="1">
    <citation type="submission" date="2021-03" db="EMBL/GenBank/DDBJ databases">
        <authorList>
            <consortium name="DOE Joint Genome Institute"/>
            <person name="Ahrendt S."/>
            <person name="Looney B.P."/>
            <person name="Miyauchi S."/>
            <person name="Morin E."/>
            <person name="Drula E."/>
            <person name="Courty P.E."/>
            <person name="Chicoki N."/>
            <person name="Fauchery L."/>
            <person name="Kohler A."/>
            <person name="Kuo A."/>
            <person name="Labutti K."/>
            <person name="Pangilinan J."/>
            <person name="Lipzen A."/>
            <person name="Riley R."/>
            <person name="Andreopoulos W."/>
            <person name="He G."/>
            <person name="Johnson J."/>
            <person name="Barry K.W."/>
            <person name="Grigoriev I.V."/>
            <person name="Nagy L."/>
            <person name="Hibbett D."/>
            <person name="Henrissat B."/>
            <person name="Matheny P.B."/>
            <person name="Labbe J."/>
            <person name="Martin F."/>
        </authorList>
    </citation>
    <scope>NUCLEOTIDE SEQUENCE</scope>
    <source>
        <strain evidence="1">HHB10654</strain>
    </source>
</reference>